<dbReference type="CDD" id="cd03801">
    <property type="entry name" value="GT4_PimA-like"/>
    <property type="match status" value="1"/>
</dbReference>
<dbReference type="GO" id="GO:0016757">
    <property type="term" value="F:glycosyltransferase activity"/>
    <property type="evidence" value="ECO:0007669"/>
    <property type="project" value="UniProtKB-KW"/>
</dbReference>
<dbReference type="PANTHER" id="PTHR12526">
    <property type="entry name" value="GLYCOSYLTRANSFERASE"/>
    <property type="match status" value="1"/>
</dbReference>
<sequence length="379" mass="41031">MRPWAVVAGDFVRTGGMDAANHALAGWLARSGRETHVVAHRVADDLVREPNLHVHHVPRPLGSHLLGFPLLDRAGRRAAQRLAGRGPVVLGNGGNTRAAGVVWLHYVHAAYEPRVAGRPLRRGIDRLGRRGALADEARAVRGARVIVANSRLTARHATELLGGDPSAVHVVYYGTDAERFRPPSPGERQAARRALGWNDEVPAVAFVGALGDRRKGFDTLFEAWRLLSSGGTWNARLAVAGAGGELDRWRRRAAQAGLADRMEFLGFHSDVRRLLWAADALASPTRYEAYGLAVQEAVCCGLPVLVSEGAGVAERIGGEARRLLIPDPDDAEGVAARLRAWREGLDEHRSAALALSAQMRLWTWDDMARSIAQRVEAAG</sequence>
<evidence type="ECO:0000259" key="4">
    <source>
        <dbReference type="Pfam" id="PF13439"/>
    </source>
</evidence>
<protein>
    <submittedName>
        <fullName evidence="5">Glycosyltransferase</fullName>
    </submittedName>
</protein>
<dbReference type="Pfam" id="PF00534">
    <property type="entry name" value="Glycos_transf_1"/>
    <property type="match status" value="1"/>
</dbReference>
<dbReference type="PANTHER" id="PTHR12526:SF510">
    <property type="entry name" value="D-INOSITOL 3-PHOSPHATE GLYCOSYLTRANSFERASE"/>
    <property type="match status" value="1"/>
</dbReference>
<dbReference type="Gene3D" id="3.40.50.2000">
    <property type="entry name" value="Glycogen Phosphorylase B"/>
    <property type="match status" value="2"/>
</dbReference>
<name>A0A6J4K820_9BACT</name>
<proteinExistence type="predicted"/>
<evidence type="ECO:0000256" key="2">
    <source>
        <dbReference type="ARBA" id="ARBA00022679"/>
    </source>
</evidence>
<accession>A0A6J4K820</accession>
<evidence type="ECO:0000259" key="3">
    <source>
        <dbReference type="Pfam" id="PF00534"/>
    </source>
</evidence>
<gene>
    <name evidence="5" type="ORF">AVDCRST_MAG89-249</name>
</gene>
<reference evidence="5" key="1">
    <citation type="submission" date="2020-02" db="EMBL/GenBank/DDBJ databases">
        <authorList>
            <person name="Meier V. D."/>
        </authorList>
    </citation>
    <scope>NUCLEOTIDE SEQUENCE</scope>
    <source>
        <strain evidence="5">AVDCRST_MAG89</strain>
    </source>
</reference>
<keyword evidence="1" id="KW-0328">Glycosyltransferase</keyword>
<feature type="domain" description="Glycosyltransferase subfamily 4-like N-terminal" evidence="4">
    <location>
        <begin position="15"/>
        <end position="179"/>
    </location>
</feature>
<evidence type="ECO:0000313" key="5">
    <source>
        <dbReference type="EMBL" id="CAA9297884.1"/>
    </source>
</evidence>
<keyword evidence="2 5" id="KW-0808">Transferase</keyword>
<organism evidence="5">
    <name type="scientific">uncultured Gemmatimonadota bacterium</name>
    <dbReference type="NCBI Taxonomy" id="203437"/>
    <lineage>
        <taxon>Bacteria</taxon>
        <taxon>Pseudomonadati</taxon>
        <taxon>Gemmatimonadota</taxon>
        <taxon>environmental samples</taxon>
    </lineage>
</organism>
<feature type="domain" description="Glycosyl transferase family 1" evidence="3">
    <location>
        <begin position="188"/>
        <end position="343"/>
    </location>
</feature>
<dbReference type="InterPro" id="IPR001296">
    <property type="entry name" value="Glyco_trans_1"/>
</dbReference>
<evidence type="ECO:0000256" key="1">
    <source>
        <dbReference type="ARBA" id="ARBA00022676"/>
    </source>
</evidence>
<dbReference type="AlphaFoldDB" id="A0A6J4K820"/>
<dbReference type="Pfam" id="PF13439">
    <property type="entry name" value="Glyco_transf_4"/>
    <property type="match status" value="1"/>
</dbReference>
<dbReference type="SUPFAM" id="SSF53756">
    <property type="entry name" value="UDP-Glycosyltransferase/glycogen phosphorylase"/>
    <property type="match status" value="1"/>
</dbReference>
<dbReference type="EMBL" id="CADCTV010000058">
    <property type="protein sequence ID" value="CAA9297884.1"/>
    <property type="molecule type" value="Genomic_DNA"/>
</dbReference>
<dbReference type="InterPro" id="IPR028098">
    <property type="entry name" value="Glyco_trans_4-like_N"/>
</dbReference>